<evidence type="ECO:0000313" key="5">
    <source>
        <dbReference type="EMBL" id="ORY30091.1"/>
    </source>
</evidence>
<dbReference type="EMBL" id="MCGO01000084">
    <property type="protein sequence ID" value="ORY30091.1"/>
    <property type="molecule type" value="Genomic_DNA"/>
</dbReference>
<protein>
    <recommendedName>
        <fullName evidence="7">SMAD/FHA domain-containing protein</fullName>
    </recommendedName>
</protein>
<evidence type="ECO:0008006" key="7">
    <source>
        <dbReference type="Google" id="ProtNLM"/>
    </source>
</evidence>
<evidence type="ECO:0000313" key="6">
    <source>
        <dbReference type="Proteomes" id="UP000193642"/>
    </source>
</evidence>
<feature type="region of interest" description="Disordered" evidence="2">
    <location>
        <begin position="1"/>
        <end position="62"/>
    </location>
</feature>
<dbReference type="Gene3D" id="3.30.160.20">
    <property type="match status" value="1"/>
</dbReference>
<feature type="region of interest" description="Disordered" evidence="2">
    <location>
        <begin position="447"/>
        <end position="550"/>
    </location>
</feature>
<dbReference type="AlphaFoldDB" id="A0A1Y2B5H4"/>
<feature type="domain" description="DRBM" evidence="4">
    <location>
        <begin position="245"/>
        <end position="316"/>
    </location>
</feature>
<dbReference type="PROSITE" id="PS50006">
    <property type="entry name" value="FHA_DOMAIN"/>
    <property type="match status" value="1"/>
</dbReference>
<dbReference type="PANTHER" id="PTHR23308">
    <property type="entry name" value="NUCLEAR INHIBITOR OF PROTEIN PHOSPHATASE-1"/>
    <property type="match status" value="1"/>
</dbReference>
<accession>A0A1Y2B5H4</accession>
<organism evidence="5 6">
    <name type="scientific">Rhizoclosmatium globosum</name>
    <dbReference type="NCBI Taxonomy" id="329046"/>
    <lineage>
        <taxon>Eukaryota</taxon>
        <taxon>Fungi</taxon>
        <taxon>Fungi incertae sedis</taxon>
        <taxon>Chytridiomycota</taxon>
        <taxon>Chytridiomycota incertae sedis</taxon>
        <taxon>Chytridiomycetes</taxon>
        <taxon>Chytridiales</taxon>
        <taxon>Chytriomycetaceae</taxon>
        <taxon>Rhizoclosmatium</taxon>
    </lineage>
</organism>
<evidence type="ECO:0000259" key="4">
    <source>
        <dbReference type="PROSITE" id="PS50137"/>
    </source>
</evidence>
<dbReference type="Proteomes" id="UP000193642">
    <property type="component" value="Unassembled WGS sequence"/>
</dbReference>
<evidence type="ECO:0000259" key="3">
    <source>
        <dbReference type="PROSITE" id="PS50006"/>
    </source>
</evidence>
<gene>
    <name evidence="5" type="ORF">BCR33DRAFT_857441</name>
</gene>
<dbReference type="SMART" id="SM00358">
    <property type="entry name" value="DSRM"/>
    <property type="match status" value="1"/>
</dbReference>
<evidence type="ECO:0000256" key="2">
    <source>
        <dbReference type="SAM" id="MobiDB-lite"/>
    </source>
</evidence>
<feature type="compositionally biased region" description="Low complexity" evidence="2">
    <location>
        <begin position="19"/>
        <end position="37"/>
    </location>
</feature>
<keyword evidence="6" id="KW-1185">Reference proteome</keyword>
<dbReference type="PROSITE" id="PS50137">
    <property type="entry name" value="DS_RBD"/>
    <property type="match status" value="1"/>
</dbReference>
<evidence type="ECO:0000256" key="1">
    <source>
        <dbReference type="PROSITE-ProRule" id="PRU00266"/>
    </source>
</evidence>
<dbReference type="SMART" id="SM00240">
    <property type="entry name" value="FHA"/>
    <property type="match status" value="1"/>
</dbReference>
<dbReference type="InterPro" id="IPR000253">
    <property type="entry name" value="FHA_dom"/>
</dbReference>
<dbReference type="InterPro" id="IPR008984">
    <property type="entry name" value="SMAD_FHA_dom_sf"/>
</dbReference>
<feature type="region of interest" description="Disordered" evidence="2">
    <location>
        <begin position="323"/>
        <end position="360"/>
    </location>
</feature>
<comment type="caution">
    <text evidence="5">The sequence shown here is derived from an EMBL/GenBank/DDBJ whole genome shotgun (WGS) entry which is preliminary data.</text>
</comment>
<dbReference type="Pfam" id="PF00035">
    <property type="entry name" value="dsrm"/>
    <property type="match status" value="1"/>
</dbReference>
<dbReference type="InterPro" id="IPR050923">
    <property type="entry name" value="Cell_Proc_Reg/RNA_Proc"/>
</dbReference>
<feature type="compositionally biased region" description="Low complexity" evidence="2">
    <location>
        <begin position="451"/>
        <end position="468"/>
    </location>
</feature>
<proteinExistence type="predicted"/>
<dbReference type="GO" id="GO:0003723">
    <property type="term" value="F:RNA binding"/>
    <property type="evidence" value="ECO:0007669"/>
    <property type="project" value="UniProtKB-UniRule"/>
</dbReference>
<dbReference type="SUPFAM" id="SSF49879">
    <property type="entry name" value="SMAD/FHA domain"/>
    <property type="match status" value="1"/>
</dbReference>
<sequence>MSSFAVPSVPASRLSQVQPTSEAAPAPTTTPTTSSESNVTKQRNEPPPPPPPLNYDEPDWSSLSPSDSRFSFEVIKNGSIIETVQVEKAVVVVGRLPTCDFALEHASVSRLHAVIQSSEAGLFVFDLGSAHNTFLNKSAIPQRKHVKLKRGDIVRFGQSSRMFVVTGGPEEEVAQEPQHGKVTFKTANKEKKAEPEKEFEVSWGFGEDASNDDAPASGMMLDEDEESFDLAGASNVDPDAYYYKDSKKALKTWCDSRNLDMVFTFDEEGHGVSKVFVATIQLVLDGGYTLTGTGKGARKKEAERNAALEACVKLDRRGILRSTASAHSSSSKRRAAQNDDDDDSFFDRTERPKKARVQSNVSETYESIVAKLNEKRTELESIDSDIASIDAPAASASEEVDELDQFVMGLESSAKQKKKRVLLEKRKTLQQEYDRLSKMAEVAKPHDFAGSSSVSTPSIIPTPIKAPTTTPPVPTASPKRSPSPQPPHLRPPSPEKLAPPSSEESQPTKPQRKSVSFEDDEPAPPPKPPLPTDQEFKKPAAVPTGGRRRNFVVMTRQQVNEHENVEKEEMVDAVQGGAGKVGKEDLSRYGY</sequence>
<dbReference type="InterPro" id="IPR014720">
    <property type="entry name" value="dsRBD_dom"/>
</dbReference>
<reference evidence="5 6" key="1">
    <citation type="submission" date="2016-07" db="EMBL/GenBank/DDBJ databases">
        <title>Pervasive Adenine N6-methylation of Active Genes in Fungi.</title>
        <authorList>
            <consortium name="DOE Joint Genome Institute"/>
            <person name="Mondo S.J."/>
            <person name="Dannebaum R.O."/>
            <person name="Kuo R.C."/>
            <person name="Labutti K."/>
            <person name="Haridas S."/>
            <person name="Kuo A."/>
            <person name="Salamov A."/>
            <person name="Ahrendt S.R."/>
            <person name="Lipzen A."/>
            <person name="Sullivan W."/>
            <person name="Andreopoulos W.B."/>
            <person name="Clum A."/>
            <person name="Lindquist E."/>
            <person name="Daum C."/>
            <person name="Ramamoorthy G.K."/>
            <person name="Gryganskyi A."/>
            <person name="Culley D."/>
            <person name="Magnuson J.K."/>
            <person name="James T.Y."/>
            <person name="O'Malley M.A."/>
            <person name="Stajich J.E."/>
            <person name="Spatafora J.W."/>
            <person name="Visel A."/>
            <person name="Grigoriev I.V."/>
        </authorList>
    </citation>
    <scope>NUCLEOTIDE SEQUENCE [LARGE SCALE GENOMIC DNA]</scope>
    <source>
        <strain evidence="5 6">JEL800</strain>
    </source>
</reference>
<feature type="domain" description="FHA" evidence="3">
    <location>
        <begin position="91"/>
        <end position="140"/>
    </location>
</feature>
<dbReference type="Gene3D" id="2.60.200.20">
    <property type="match status" value="1"/>
</dbReference>
<dbReference type="OrthoDB" id="444265at2759"/>
<dbReference type="SUPFAM" id="SSF54768">
    <property type="entry name" value="dsRNA-binding domain-like"/>
    <property type="match status" value="1"/>
</dbReference>
<dbReference type="Pfam" id="PF00498">
    <property type="entry name" value="FHA"/>
    <property type="match status" value="1"/>
</dbReference>
<keyword evidence="1" id="KW-0694">RNA-binding</keyword>
<name>A0A1Y2B5H4_9FUNG</name>
<feature type="compositionally biased region" description="Pro residues" evidence="2">
    <location>
        <begin position="469"/>
        <end position="494"/>
    </location>
</feature>